<accession>A0A3F2S395</accession>
<dbReference type="PANTHER" id="PTHR12436:SF3">
    <property type="entry name" value="GERMINAL-CENTER ASSOCIATED NUCLEAR PROTEIN"/>
    <property type="match status" value="1"/>
</dbReference>
<feature type="region of interest" description="Disordered" evidence="1">
    <location>
        <begin position="1"/>
        <end position="103"/>
    </location>
</feature>
<dbReference type="Pfam" id="PF03399">
    <property type="entry name" value="SAC3_GANP"/>
    <property type="match status" value="1"/>
</dbReference>
<dbReference type="Gene3D" id="1.25.40.990">
    <property type="match status" value="1"/>
</dbReference>
<dbReference type="PANTHER" id="PTHR12436">
    <property type="entry name" value="80 KDA MCM3-ASSOCIATED PROTEIN"/>
    <property type="match status" value="1"/>
</dbReference>
<reference evidence="5 6" key="1">
    <citation type="submission" date="2018-07" db="EMBL/GenBank/DDBJ databases">
        <title>Genome sequencing of oomycete isolates from Chile give support for New Zealand origin for Phytophthora kernoviae and make available the first Nothophytophthora sp. genome.</title>
        <authorList>
            <person name="Studholme D.J."/>
            <person name="Sanfuentes E."/>
            <person name="Panda P."/>
            <person name="Hill R."/>
            <person name="Sambles C."/>
            <person name="Grant M."/>
            <person name="Williams N.M."/>
            <person name="Mcdougal R.L."/>
        </authorList>
    </citation>
    <scope>NUCLEOTIDE SEQUENCE [LARGE SCALE GENOMIC DNA]</scope>
    <source>
        <strain evidence="4">Chile6</strain>
        <strain evidence="3">Chile7</strain>
    </source>
</reference>
<evidence type="ECO:0000256" key="1">
    <source>
        <dbReference type="SAM" id="MobiDB-lite"/>
    </source>
</evidence>
<evidence type="ECO:0000313" key="3">
    <source>
        <dbReference type="EMBL" id="RLN58899.1"/>
    </source>
</evidence>
<dbReference type="Proteomes" id="UP000284657">
    <property type="component" value="Unassembled WGS sequence"/>
</dbReference>
<evidence type="ECO:0000313" key="4">
    <source>
        <dbReference type="EMBL" id="RLN69462.1"/>
    </source>
</evidence>
<dbReference type="GO" id="GO:0070390">
    <property type="term" value="C:transcription export complex 2"/>
    <property type="evidence" value="ECO:0007669"/>
    <property type="project" value="TreeGrafter"/>
</dbReference>
<organism evidence="4 5">
    <name type="scientific">Phytophthora kernoviae</name>
    <dbReference type="NCBI Taxonomy" id="325452"/>
    <lineage>
        <taxon>Eukaryota</taxon>
        <taxon>Sar</taxon>
        <taxon>Stramenopiles</taxon>
        <taxon>Oomycota</taxon>
        <taxon>Peronosporomycetes</taxon>
        <taxon>Peronosporales</taxon>
        <taxon>Peronosporaceae</taxon>
        <taxon>Phytophthora</taxon>
    </lineage>
</organism>
<sequence length="625" mass="69817">MFSSGPGGGFGGGFTSQNSNPFAQTQGPTSAVQNPFQPNAGAKTAFGQSSGFGNQPPLPPGGMAGAPPLSSSGFGNQPPLPPGGLAGAPPLPGGGFGGDAIHGSANEHEHELIEVPSFVAQQNMEQLGQTLKSLNEMYDESNKMGDPAYSSPFEAECRAYFILCTLDNGRGMDVLKYVKNLPQYILESPHIKFAMRVFVARHTGDYYQFFSLLRQATYLQSCLLFRYIPNARSSALLHMNRAYRGQLYPLEDLVELLCFDDMEHAYSVCKHHKLRISGSPGDGDDSAVIVKFGGDFETDIQLRRNNEPLEVRASKIYVGMKQGNYLRRDVCRGVTEHPSNEYPGLSKLIQDFERSERAQLYPNRPENMPKFLAMLRGQLPLTQQSFGLIDLINKQKKACSGFLENRTEKLVRRSLELESKMLQRPCTTAIVLFSQTTGWHLKLLLFAAATAVSTYELKKRIYSCLLPVHEQLTKSGVENQVTLQEADALLPWRKIFEEIYTAFFETVSDITIYYPVDWQGSVPSTFGLLDAPLPSRLELPVVANRSIKRDYSKMKLPVKVSLKSFKRSFGSKSLNMVDESLQKYRAVGEMKRLRVEIDKERAATSQFQRMLRQELKRWNTDDGPP</sequence>
<dbReference type="GO" id="GO:0006406">
    <property type="term" value="P:mRNA export from nucleus"/>
    <property type="evidence" value="ECO:0007669"/>
    <property type="project" value="TreeGrafter"/>
</dbReference>
<name>A0A3F2S395_9STRA</name>
<evidence type="ECO:0000313" key="5">
    <source>
        <dbReference type="Proteomes" id="UP000277300"/>
    </source>
</evidence>
<proteinExistence type="predicted"/>
<evidence type="ECO:0000259" key="2">
    <source>
        <dbReference type="Pfam" id="PF03399"/>
    </source>
</evidence>
<dbReference type="Proteomes" id="UP000277300">
    <property type="component" value="Unassembled WGS sequence"/>
</dbReference>
<feature type="compositionally biased region" description="Gly residues" evidence="1">
    <location>
        <begin position="1"/>
        <end position="14"/>
    </location>
</feature>
<dbReference type="OrthoDB" id="264795at2759"/>
<comment type="caution">
    <text evidence="4">The sequence shown here is derived from an EMBL/GenBank/DDBJ whole genome shotgun (WGS) entry which is preliminary data.</text>
</comment>
<dbReference type="InterPro" id="IPR005062">
    <property type="entry name" value="SAC3/GANP/THP3_conserved"/>
</dbReference>
<dbReference type="GO" id="GO:0005737">
    <property type="term" value="C:cytoplasm"/>
    <property type="evidence" value="ECO:0007669"/>
    <property type="project" value="TreeGrafter"/>
</dbReference>
<protein>
    <recommendedName>
        <fullName evidence="2">SAC3/GANP/THP3 conserved domain-containing protein</fullName>
    </recommendedName>
</protein>
<gene>
    <name evidence="3" type="ORF">BBJ29_000205</name>
    <name evidence="4" type="ORF">BBP00_00000324</name>
</gene>
<dbReference type="EMBL" id="MBDO02000004">
    <property type="protein sequence ID" value="RLN69462.1"/>
    <property type="molecule type" value="Genomic_DNA"/>
</dbReference>
<dbReference type="EMBL" id="MBAD02001078">
    <property type="protein sequence ID" value="RLN58899.1"/>
    <property type="molecule type" value="Genomic_DNA"/>
</dbReference>
<feature type="domain" description="SAC3/GANP/THP3 conserved" evidence="2">
    <location>
        <begin position="109"/>
        <end position="277"/>
    </location>
</feature>
<dbReference type="AlphaFoldDB" id="A0A3F2S395"/>
<dbReference type="InterPro" id="IPR045107">
    <property type="entry name" value="SAC3/GANP/THP3"/>
</dbReference>
<feature type="compositionally biased region" description="Low complexity" evidence="1">
    <location>
        <begin position="65"/>
        <end position="77"/>
    </location>
</feature>
<evidence type="ECO:0000313" key="6">
    <source>
        <dbReference type="Proteomes" id="UP000284657"/>
    </source>
</evidence>
<feature type="compositionally biased region" description="Polar residues" evidence="1">
    <location>
        <begin position="17"/>
        <end position="37"/>
    </location>
</feature>